<dbReference type="CDD" id="cd00841">
    <property type="entry name" value="MPP_YfcE"/>
    <property type="match status" value="1"/>
</dbReference>
<dbReference type="InterPro" id="IPR041802">
    <property type="entry name" value="MPP_YfcE"/>
</dbReference>
<dbReference type="GO" id="GO:0046872">
    <property type="term" value="F:metal ion binding"/>
    <property type="evidence" value="ECO:0007669"/>
    <property type="project" value="UniProtKB-KW"/>
</dbReference>
<protein>
    <recommendedName>
        <fullName evidence="2">Phosphoesterase</fullName>
        <ecNumber evidence="2">3.1.4.-</ecNumber>
    </recommendedName>
</protein>
<dbReference type="Proteomes" id="UP000219573">
    <property type="component" value="Unassembled WGS sequence"/>
</dbReference>
<dbReference type="RefSeq" id="WP_097018229.1">
    <property type="nucleotide sequence ID" value="NZ_OBDZ01000016.1"/>
</dbReference>
<dbReference type="GO" id="GO:0016787">
    <property type="term" value="F:hydrolase activity"/>
    <property type="evidence" value="ECO:0007669"/>
    <property type="project" value="UniProtKB-UniRule"/>
</dbReference>
<evidence type="ECO:0000313" key="5">
    <source>
        <dbReference type="Proteomes" id="UP000219573"/>
    </source>
</evidence>
<organism evidence="4 5">
    <name type="scientific">Orenia metallireducens</name>
    <dbReference type="NCBI Taxonomy" id="1413210"/>
    <lineage>
        <taxon>Bacteria</taxon>
        <taxon>Bacillati</taxon>
        <taxon>Bacillota</taxon>
        <taxon>Clostridia</taxon>
        <taxon>Halanaerobiales</taxon>
        <taxon>Halobacteroidaceae</taxon>
        <taxon>Orenia</taxon>
    </lineage>
</organism>
<feature type="domain" description="Calcineurin-like phosphoesterase" evidence="3">
    <location>
        <begin position="1"/>
        <end position="147"/>
    </location>
</feature>
<comment type="cofactor">
    <cofactor evidence="2">
        <name>a divalent metal cation</name>
        <dbReference type="ChEBI" id="CHEBI:60240"/>
    </cofactor>
</comment>
<sequence>MKLAVFSDGHGQGQRINQVVQELADLDYIIYAGDIVGDLEEVKVSEDVKIIAVRGNCDYSIEYPEDQLAHIGNKKFFLTHGHNYMINYGLDKLYYKAKEVEADIVVFGHSHRRYVVEEDGILFFNPGSISSPRDGKAPSYGIIQIRDNGIIYKHFDFKSNK</sequence>
<accession>A0A285H9U2</accession>
<dbReference type="PANTHER" id="PTHR11124">
    <property type="entry name" value="VACUOLAR SORTING PROTEIN VPS29"/>
    <property type="match status" value="1"/>
</dbReference>
<name>A0A285H9U2_9FIRM</name>
<evidence type="ECO:0000313" key="4">
    <source>
        <dbReference type="EMBL" id="SNY32505.1"/>
    </source>
</evidence>
<dbReference type="SUPFAM" id="SSF56300">
    <property type="entry name" value="Metallo-dependent phosphatases"/>
    <property type="match status" value="1"/>
</dbReference>
<comment type="similarity">
    <text evidence="1 2">Belongs to the metallophosphoesterase superfamily. YfcE family.</text>
</comment>
<dbReference type="InterPro" id="IPR024654">
    <property type="entry name" value="Calcineurin-like_PHP_lpxH"/>
</dbReference>
<keyword evidence="5" id="KW-1185">Reference proteome</keyword>
<dbReference type="InterPro" id="IPR029052">
    <property type="entry name" value="Metallo-depent_PP-like"/>
</dbReference>
<dbReference type="STRING" id="1413210.U472_13445"/>
<dbReference type="NCBIfam" id="TIGR00040">
    <property type="entry name" value="yfcE"/>
    <property type="match status" value="1"/>
</dbReference>
<dbReference type="AlphaFoldDB" id="A0A285H9U2"/>
<gene>
    <name evidence="4" type="ORF">SAMN06265827_11629</name>
</gene>
<dbReference type="EMBL" id="OBDZ01000016">
    <property type="protein sequence ID" value="SNY32505.1"/>
    <property type="molecule type" value="Genomic_DNA"/>
</dbReference>
<dbReference type="InterPro" id="IPR000979">
    <property type="entry name" value="Phosphodiesterase_MJ0936/Vps29"/>
</dbReference>
<keyword evidence="2" id="KW-0479">Metal-binding</keyword>
<dbReference type="OrthoDB" id="9800565at2"/>
<dbReference type="EC" id="3.1.4.-" evidence="2"/>
<proteinExistence type="inferred from homology"/>
<dbReference type="Pfam" id="PF12850">
    <property type="entry name" value="Metallophos_2"/>
    <property type="match status" value="1"/>
</dbReference>
<dbReference type="Gene3D" id="3.60.21.10">
    <property type="match status" value="1"/>
</dbReference>
<evidence type="ECO:0000259" key="3">
    <source>
        <dbReference type="Pfam" id="PF12850"/>
    </source>
</evidence>
<evidence type="ECO:0000256" key="1">
    <source>
        <dbReference type="ARBA" id="ARBA00008950"/>
    </source>
</evidence>
<reference evidence="5" key="1">
    <citation type="submission" date="2017-09" db="EMBL/GenBank/DDBJ databases">
        <authorList>
            <person name="Varghese N."/>
            <person name="Submissions S."/>
        </authorList>
    </citation>
    <scope>NUCLEOTIDE SEQUENCE [LARGE SCALE GENOMIC DNA]</scope>
    <source>
        <strain evidence="5">MSL47</strain>
    </source>
</reference>
<evidence type="ECO:0000256" key="2">
    <source>
        <dbReference type="RuleBase" id="RU362039"/>
    </source>
</evidence>